<accession>A0A388JQV5</accession>
<sequence length="111" mass="12552">MHRKKCGIQMKLKGGGGKGGGGEGERDRVRAWSHRSAFDMYLDLLDISNVLGRRAQQMLEIIWELEVGPAPELDALIDWRQVDDLLNDCYTLLDEGGNLSPGEQWLRLFQP</sequence>
<gene>
    <name evidence="2" type="ORF">CBR_g423</name>
</gene>
<evidence type="ECO:0000256" key="1">
    <source>
        <dbReference type="SAM" id="MobiDB-lite"/>
    </source>
</evidence>
<feature type="region of interest" description="Disordered" evidence="1">
    <location>
        <begin position="1"/>
        <end position="26"/>
    </location>
</feature>
<feature type="compositionally biased region" description="Gly residues" evidence="1">
    <location>
        <begin position="13"/>
        <end position="22"/>
    </location>
</feature>
<comment type="caution">
    <text evidence="2">The sequence shown here is derived from an EMBL/GenBank/DDBJ whole genome shotgun (WGS) entry which is preliminary data.</text>
</comment>
<evidence type="ECO:0000313" key="2">
    <source>
        <dbReference type="EMBL" id="GBG60092.1"/>
    </source>
</evidence>
<reference evidence="2 3" key="1">
    <citation type="journal article" date="2018" name="Cell">
        <title>The Chara Genome: Secondary Complexity and Implications for Plant Terrestrialization.</title>
        <authorList>
            <person name="Nishiyama T."/>
            <person name="Sakayama H."/>
            <person name="Vries J.D."/>
            <person name="Buschmann H."/>
            <person name="Saint-Marcoux D."/>
            <person name="Ullrich K.K."/>
            <person name="Haas F.B."/>
            <person name="Vanderstraeten L."/>
            <person name="Becker D."/>
            <person name="Lang D."/>
            <person name="Vosolsobe S."/>
            <person name="Rombauts S."/>
            <person name="Wilhelmsson P.K.I."/>
            <person name="Janitza P."/>
            <person name="Kern R."/>
            <person name="Heyl A."/>
            <person name="Rumpler F."/>
            <person name="Villalobos L.I.A.C."/>
            <person name="Clay J.M."/>
            <person name="Skokan R."/>
            <person name="Toyoda A."/>
            <person name="Suzuki Y."/>
            <person name="Kagoshima H."/>
            <person name="Schijlen E."/>
            <person name="Tajeshwar N."/>
            <person name="Catarino B."/>
            <person name="Hetherington A.J."/>
            <person name="Saltykova A."/>
            <person name="Bonnot C."/>
            <person name="Breuninger H."/>
            <person name="Symeonidi A."/>
            <person name="Radhakrishnan G.V."/>
            <person name="Van Nieuwerburgh F."/>
            <person name="Deforce D."/>
            <person name="Chang C."/>
            <person name="Karol K.G."/>
            <person name="Hedrich R."/>
            <person name="Ulvskov P."/>
            <person name="Glockner G."/>
            <person name="Delwiche C.F."/>
            <person name="Petrasek J."/>
            <person name="Van de Peer Y."/>
            <person name="Friml J."/>
            <person name="Beilby M."/>
            <person name="Dolan L."/>
            <person name="Kohara Y."/>
            <person name="Sugano S."/>
            <person name="Fujiyama A."/>
            <person name="Delaux P.-M."/>
            <person name="Quint M."/>
            <person name="TheiBen G."/>
            <person name="Hagemann M."/>
            <person name="Harholt J."/>
            <person name="Dunand C."/>
            <person name="Zachgo S."/>
            <person name="Langdale J."/>
            <person name="Maumus F."/>
            <person name="Straeten D.V.D."/>
            <person name="Gould S.B."/>
            <person name="Rensing S.A."/>
        </authorList>
    </citation>
    <scope>NUCLEOTIDE SEQUENCE [LARGE SCALE GENOMIC DNA]</scope>
    <source>
        <strain evidence="2 3">S276</strain>
    </source>
</reference>
<evidence type="ECO:0000313" key="3">
    <source>
        <dbReference type="Proteomes" id="UP000265515"/>
    </source>
</evidence>
<dbReference type="Gramene" id="GBG60092">
    <property type="protein sequence ID" value="GBG60092"/>
    <property type="gene ID" value="CBR_g423"/>
</dbReference>
<dbReference type="Proteomes" id="UP000265515">
    <property type="component" value="Unassembled WGS sequence"/>
</dbReference>
<keyword evidence="3" id="KW-1185">Reference proteome</keyword>
<protein>
    <submittedName>
        <fullName evidence="2">Uncharacterized protein</fullName>
    </submittedName>
</protein>
<proteinExistence type="predicted"/>
<organism evidence="2 3">
    <name type="scientific">Chara braunii</name>
    <name type="common">Braun's stonewort</name>
    <dbReference type="NCBI Taxonomy" id="69332"/>
    <lineage>
        <taxon>Eukaryota</taxon>
        <taxon>Viridiplantae</taxon>
        <taxon>Streptophyta</taxon>
        <taxon>Charophyceae</taxon>
        <taxon>Charales</taxon>
        <taxon>Characeae</taxon>
        <taxon>Chara</taxon>
    </lineage>
</organism>
<name>A0A388JQV5_CHABU</name>
<dbReference type="EMBL" id="BFEA01000008">
    <property type="protein sequence ID" value="GBG60092.1"/>
    <property type="molecule type" value="Genomic_DNA"/>
</dbReference>
<dbReference type="AlphaFoldDB" id="A0A388JQV5"/>